<keyword evidence="6" id="KW-1185">Reference proteome</keyword>
<gene>
    <name evidence="5" type="ORF">NW766_008656</name>
</gene>
<name>A0A9W8U6L6_9HYPO</name>
<reference evidence="5" key="1">
    <citation type="submission" date="2022-10" db="EMBL/GenBank/DDBJ databases">
        <title>Fusarium specimens isolated from Avocado Roots.</title>
        <authorList>
            <person name="Stajich J."/>
            <person name="Roper C."/>
            <person name="Heimlech-Rivalta G."/>
        </authorList>
    </citation>
    <scope>NUCLEOTIDE SEQUENCE</scope>
    <source>
        <strain evidence="5">CF00143</strain>
    </source>
</reference>
<feature type="domain" description="Beta-lactamase-like ARB-00930-like C-terminal" evidence="4">
    <location>
        <begin position="422"/>
        <end position="572"/>
    </location>
</feature>
<dbReference type="InterPro" id="IPR001466">
    <property type="entry name" value="Beta-lactam-related"/>
</dbReference>
<evidence type="ECO:0008006" key="7">
    <source>
        <dbReference type="Google" id="ProtNLM"/>
    </source>
</evidence>
<dbReference type="PANTHER" id="PTHR22935">
    <property type="entry name" value="PENICILLIN-BINDING PROTEIN"/>
    <property type="match status" value="1"/>
</dbReference>
<dbReference type="Gene3D" id="3.40.710.10">
    <property type="entry name" value="DD-peptidase/beta-lactamase superfamily"/>
    <property type="match status" value="1"/>
</dbReference>
<evidence type="ECO:0000313" key="5">
    <source>
        <dbReference type="EMBL" id="KAJ4009538.1"/>
    </source>
</evidence>
<dbReference type="PANTHER" id="PTHR22935:SF95">
    <property type="entry name" value="BETA-LACTAMASE-LIKE 1-RELATED"/>
    <property type="match status" value="1"/>
</dbReference>
<dbReference type="AlphaFoldDB" id="A0A9W8U6L6"/>
<dbReference type="SUPFAM" id="SSF56601">
    <property type="entry name" value="beta-lactamase/transpeptidase-like"/>
    <property type="match status" value="1"/>
</dbReference>
<dbReference type="InterPro" id="IPR051478">
    <property type="entry name" value="Beta-lactamase-like_AB/R"/>
</dbReference>
<feature type="chain" id="PRO_5040928082" description="Beta-lactamase-related domain-containing protein" evidence="2">
    <location>
        <begin position="21"/>
        <end position="610"/>
    </location>
</feature>
<feature type="domain" description="Beta-lactamase-related" evidence="3">
    <location>
        <begin position="96"/>
        <end position="399"/>
    </location>
</feature>
<dbReference type="Pfam" id="PF26335">
    <property type="entry name" value="ARB_00930_C"/>
    <property type="match status" value="1"/>
</dbReference>
<proteinExistence type="inferred from homology"/>
<protein>
    <recommendedName>
        <fullName evidence="7">Beta-lactamase-related domain-containing protein</fullName>
    </recommendedName>
</protein>
<evidence type="ECO:0000256" key="1">
    <source>
        <dbReference type="ARBA" id="ARBA00038473"/>
    </source>
</evidence>
<accession>A0A9W8U6L6</accession>
<dbReference type="InterPro" id="IPR058664">
    <property type="entry name" value="ARB_00930-like_C"/>
</dbReference>
<organism evidence="5 6">
    <name type="scientific">Fusarium irregulare</name>
    <dbReference type="NCBI Taxonomy" id="2494466"/>
    <lineage>
        <taxon>Eukaryota</taxon>
        <taxon>Fungi</taxon>
        <taxon>Dikarya</taxon>
        <taxon>Ascomycota</taxon>
        <taxon>Pezizomycotina</taxon>
        <taxon>Sordariomycetes</taxon>
        <taxon>Hypocreomycetidae</taxon>
        <taxon>Hypocreales</taxon>
        <taxon>Nectriaceae</taxon>
        <taxon>Fusarium</taxon>
        <taxon>Fusarium incarnatum-equiseti species complex</taxon>
    </lineage>
</organism>
<comment type="similarity">
    <text evidence="1">Belongs to the beta-lactamase family.</text>
</comment>
<dbReference type="OrthoDB" id="10250282at2759"/>
<comment type="caution">
    <text evidence="5">The sequence shown here is derived from an EMBL/GenBank/DDBJ whole genome shotgun (WGS) entry which is preliminary data.</text>
</comment>
<dbReference type="Proteomes" id="UP001152130">
    <property type="component" value="Unassembled WGS sequence"/>
</dbReference>
<dbReference type="InterPro" id="IPR012338">
    <property type="entry name" value="Beta-lactam/transpept-like"/>
</dbReference>
<sequence>MPSLTKIAAVAAGLLSFTEAKACPPLGAVLPAPQSPSSSPYIRTANKTLKKTLDAKIASNFNTSGVSIAVKSIHEDDSLFTYSFTPPNPGLGTDEIDLDTVFRIASGSKLFTALAARVNDKIDLNASVLKYLPGLNKTAGDDEILNMKWEDVTVGSLASHLSGVGVDMAQDLGIVGSEPWAPLGLPPIPKGKGPNCSGLPGTVPCTSDDLLEQVNLRPPVYSPFTNPVYSNVGHALLGLVLEAVEDMPYEDIIKRDILDVVGMNHTYVDKTPPQKDLFIPETEPTWNSTLGVFGSAGGIFSSVSDMLLLADGILANKFLSPVETRKWMKPEANTASWGYQVGGPWEILRSDNITSDARLIDVYSKSGDLGLYHSQTVMIPDYDIVISIMTGGREASKDAFVTAQILSAVIQTLLPVIEAAGREDAKTTYGGTYEDKETNSSITFAQDSGPGFKIKSWQMRGFDVLNHIGSYNFNALESGASTKTAYVDARVYPSNLETKGQMAWRAVFDKTPPTNNTESEKEIFFKDGTCQTWFQQDRMVYNYLPLDLFVFMGEDTVEAVKSPAFNITLTKVREPAEKKSGEGVMNGASGKERFGVIGLSVVLAVFVILG</sequence>
<evidence type="ECO:0000313" key="6">
    <source>
        <dbReference type="Proteomes" id="UP001152130"/>
    </source>
</evidence>
<evidence type="ECO:0000259" key="3">
    <source>
        <dbReference type="Pfam" id="PF00144"/>
    </source>
</evidence>
<feature type="signal peptide" evidence="2">
    <location>
        <begin position="1"/>
        <end position="20"/>
    </location>
</feature>
<dbReference type="EMBL" id="JAPDHF010000013">
    <property type="protein sequence ID" value="KAJ4009538.1"/>
    <property type="molecule type" value="Genomic_DNA"/>
</dbReference>
<keyword evidence="2" id="KW-0732">Signal</keyword>
<evidence type="ECO:0000259" key="4">
    <source>
        <dbReference type="Pfam" id="PF26335"/>
    </source>
</evidence>
<dbReference type="Pfam" id="PF00144">
    <property type="entry name" value="Beta-lactamase"/>
    <property type="match status" value="1"/>
</dbReference>
<evidence type="ECO:0000256" key="2">
    <source>
        <dbReference type="SAM" id="SignalP"/>
    </source>
</evidence>